<feature type="domain" description="Peptidase S8/S53" evidence="12">
    <location>
        <begin position="145"/>
        <end position="585"/>
    </location>
</feature>
<dbReference type="EMBL" id="QGNW01001457">
    <property type="protein sequence ID" value="RVW40539.1"/>
    <property type="molecule type" value="Genomic_DNA"/>
</dbReference>
<keyword evidence="6 10" id="KW-0378">Hydrolase</keyword>
<organism evidence="15 16">
    <name type="scientific">Vitis vinifera</name>
    <name type="common">Grape</name>
    <dbReference type="NCBI Taxonomy" id="29760"/>
    <lineage>
        <taxon>Eukaryota</taxon>
        <taxon>Viridiplantae</taxon>
        <taxon>Streptophyta</taxon>
        <taxon>Embryophyta</taxon>
        <taxon>Tracheophyta</taxon>
        <taxon>Spermatophyta</taxon>
        <taxon>Magnoliopsida</taxon>
        <taxon>eudicotyledons</taxon>
        <taxon>Gunneridae</taxon>
        <taxon>Pentapetalae</taxon>
        <taxon>rosids</taxon>
        <taxon>Vitales</taxon>
        <taxon>Vitaceae</taxon>
        <taxon>Viteae</taxon>
        <taxon>Vitis</taxon>
    </lineage>
</organism>
<dbReference type="Pfam" id="PF00082">
    <property type="entry name" value="Peptidase_S8"/>
    <property type="match status" value="1"/>
</dbReference>
<feature type="active site" description="Charge relay system" evidence="9 10">
    <location>
        <position position="154"/>
    </location>
</feature>
<dbReference type="SUPFAM" id="SSF52743">
    <property type="entry name" value="Subtilisin-like"/>
    <property type="match status" value="1"/>
</dbReference>
<feature type="domain" description="Inhibitor I9" evidence="13">
    <location>
        <begin position="36"/>
        <end position="121"/>
    </location>
</feature>
<feature type="active site" description="Charge relay system" evidence="9 10">
    <location>
        <position position="545"/>
    </location>
</feature>
<dbReference type="Gene3D" id="2.60.40.2310">
    <property type="match status" value="1"/>
</dbReference>
<dbReference type="FunFam" id="3.40.50.200:FF:000006">
    <property type="entry name" value="Subtilisin-like protease SBT1.5"/>
    <property type="match status" value="1"/>
</dbReference>
<dbReference type="PROSITE" id="PS00138">
    <property type="entry name" value="SUBTILASE_SER"/>
    <property type="match status" value="1"/>
</dbReference>
<accession>A0A438DYJ0</accession>
<evidence type="ECO:0000256" key="2">
    <source>
        <dbReference type="ARBA" id="ARBA00011073"/>
    </source>
</evidence>
<dbReference type="PRINTS" id="PR00723">
    <property type="entry name" value="SUBTILISIN"/>
</dbReference>
<evidence type="ECO:0000259" key="13">
    <source>
        <dbReference type="Pfam" id="PF05922"/>
    </source>
</evidence>
<dbReference type="CDD" id="cd04852">
    <property type="entry name" value="Peptidases_S8_3"/>
    <property type="match status" value="1"/>
</dbReference>
<keyword evidence="5 11" id="KW-0732">Signal</keyword>
<evidence type="ECO:0000313" key="16">
    <source>
        <dbReference type="Proteomes" id="UP000288805"/>
    </source>
</evidence>
<dbReference type="InterPro" id="IPR010259">
    <property type="entry name" value="S8pro/Inhibitor_I9"/>
</dbReference>
<dbReference type="InterPro" id="IPR034197">
    <property type="entry name" value="Peptidases_S8_3"/>
</dbReference>
<dbReference type="Proteomes" id="UP000288805">
    <property type="component" value="Unassembled WGS sequence"/>
</dbReference>
<keyword evidence="3" id="KW-0964">Secreted</keyword>
<comment type="caution">
    <text evidence="15">The sequence shown here is derived from an EMBL/GenBank/DDBJ whole genome shotgun (WGS) entry which is preliminary data.</text>
</comment>
<evidence type="ECO:0000313" key="15">
    <source>
        <dbReference type="EMBL" id="RVW40539.1"/>
    </source>
</evidence>
<evidence type="ECO:0000256" key="1">
    <source>
        <dbReference type="ARBA" id="ARBA00004613"/>
    </source>
</evidence>
<dbReference type="InterPro" id="IPR045051">
    <property type="entry name" value="SBT"/>
</dbReference>
<dbReference type="InterPro" id="IPR015500">
    <property type="entry name" value="Peptidase_S8_subtilisin-rel"/>
</dbReference>
<feature type="signal peptide" evidence="11">
    <location>
        <begin position="1"/>
        <end position="29"/>
    </location>
</feature>
<dbReference type="GO" id="GO:0006508">
    <property type="term" value="P:proteolysis"/>
    <property type="evidence" value="ECO:0007669"/>
    <property type="project" value="UniProtKB-KW"/>
</dbReference>
<dbReference type="InterPro" id="IPR036852">
    <property type="entry name" value="Peptidase_S8/S53_dom_sf"/>
</dbReference>
<dbReference type="Gene3D" id="3.30.70.80">
    <property type="entry name" value="Peptidase S8 propeptide/proteinase inhibitor I9"/>
    <property type="match status" value="1"/>
</dbReference>
<dbReference type="InterPro" id="IPR041469">
    <property type="entry name" value="Subtilisin-like_FN3"/>
</dbReference>
<dbReference type="GO" id="GO:0005576">
    <property type="term" value="C:extracellular region"/>
    <property type="evidence" value="ECO:0007669"/>
    <property type="project" value="UniProtKB-SubCell"/>
</dbReference>
<dbReference type="InterPro" id="IPR000209">
    <property type="entry name" value="Peptidase_S8/S53_dom"/>
</dbReference>
<dbReference type="Pfam" id="PF05922">
    <property type="entry name" value="Inhibitor_I9"/>
    <property type="match status" value="1"/>
</dbReference>
<dbReference type="PROSITE" id="PS51892">
    <property type="entry name" value="SUBTILASE"/>
    <property type="match status" value="1"/>
</dbReference>
<evidence type="ECO:0000256" key="7">
    <source>
        <dbReference type="ARBA" id="ARBA00022825"/>
    </source>
</evidence>
<keyword evidence="4 10" id="KW-0645">Protease</keyword>
<dbReference type="GO" id="GO:0004252">
    <property type="term" value="F:serine-type endopeptidase activity"/>
    <property type="evidence" value="ECO:0007669"/>
    <property type="project" value="UniProtKB-UniRule"/>
</dbReference>
<evidence type="ECO:0000256" key="5">
    <source>
        <dbReference type="ARBA" id="ARBA00022729"/>
    </source>
</evidence>
<evidence type="ECO:0000259" key="12">
    <source>
        <dbReference type="Pfam" id="PF00082"/>
    </source>
</evidence>
<feature type="domain" description="Subtilisin-like protease fibronectin type-III" evidence="14">
    <location>
        <begin position="658"/>
        <end position="762"/>
    </location>
</feature>
<evidence type="ECO:0000256" key="9">
    <source>
        <dbReference type="PIRSR" id="PIRSR615500-1"/>
    </source>
</evidence>
<dbReference type="FunFam" id="3.30.70.80:FF:000003">
    <property type="entry name" value="Subtilisin-like protease SBT1.9"/>
    <property type="match status" value="1"/>
</dbReference>
<comment type="subcellular location">
    <subcellularLocation>
        <location evidence="1">Secreted</location>
    </subcellularLocation>
</comment>
<dbReference type="InterPro" id="IPR023828">
    <property type="entry name" value="Peptidase_S8_Ser-AS"/>
</dbReference>
<feature type="chain" id="PRO_5019126308" evidence="11">
    <location>
        <begin position="30"/>
        <end position="770"/>
    </location>
</feature>
<evidence type="ECO:0000256" key="8">
    <source>
        <dbReference type="ARBA" id="ARBA00023180"/>
    </source>
</evidence>
<evidence type="ECO:0000256" key="3">
    <source>
        <dbReference type="ARBA" id="ARBA00022525"/>
    </source>
</evidence>
<proteinExistence type="inferred from homology"/>
<evidence type="ECO:0000256" key="4">
    <source>
        <dbReference type="ARBA" id="ARBA00022670"/>
    </source>
</evidence>
<dbReference type="CDD" id="cd02120">
    <property type="entry name" value="PA_subtilisin_like"/>
    <property type="match status" value="1"/>
</dbReference>
<comment type="similarity">
    <text evidence="2 10">Belongs to the peptidase S8 family.</text>
</comment>
<keyword evidence="7 10" id="KW-0720">Serine protease</keyword>
<evidence type="ECO:0000259" key="14">
    <source>
        <dbReference type="Pfam" id="PF17766"/>
    </source>
</evidence>
<dbReference type="PANTHER" id="PTHR10795">
    <property type="entry name" value="PROPROTEIN CONVERTASE SUBTILISIN/KEXIN"/>
    <property type="match status" value="1"/>
</dbReference>
<keyword evidence="8" id="KW-0325">Glycoprotein</keyword>
<dbReference type="Gene3D" id="3.40.50.200">
    <property type="entry name" value="Peptidase S8/S53 domain"/>
    <property type="match status" value="1"/>
</dbReference>
<name>A0A438DYJ0_VITVI</name>
<feature type="active site" description="Charge relay system" evidence="9 10">
    <location>
        <position position="225"/>
    </location>
</feature>
<dbReference type="AlphaFoldDB" id="A0A438DYJ0"/>
<dbReference type="Gene3D" id="3.50.30.30">
    <property type="match status" value="1"/>
</dbReference>
<evidence type="ECO:0000256" key="11">
    <source>
        <dbReference type="SAM" id="SignalP"/>
    </source>
</evidence>
<sequence>MRCESFDKVVHRLHLILLTWILLTIQARSMSGERSTYIIHMDKSVMPKVFATHHHWYSSILHAIKTDTPTTSAGLQSTARLIYTYDHALHGFSALLSSQELESLRESPGFVSAYRDRAVTLDTTHTFEFLKLNPVTGLWPASDYGEDVIVGVIDSGVWPESPSFKDDGMTQIPARWKGTCEEGEDFNSSMCNRKLIGARSFIKGLIAANPGIHVTMNSPRDSFGHGTHTSSTVAGNYVEGASYFGYATGTARGVAPRARVAMYKVAGEEGLTSDVIAGIDQAIADGVDVISISMGFDYVPLYEDPIAIASFAAMEKGVLVSCSAGNAGPLPLGTLHNGIPWILTVAAGTIDRSFTGTLTLGNGLTITGWTMFPASAVVQNLPLIYDKTLSACNSSELLSGAPYGIIICHNTGYIYGQLGAISESEVEAAIFISDDPKLFELGGLDWPGVVISPKDAPALIDYAKTGNKPRATMTFQQTIVNTKPTPAVAFYTSRGPSPSCPTILKPDVMAPGSLVLAAWVPNRETARIGTGLSLSSDYTMVSGTSMACPHASGVAALLRGAHPEWSVAAIRSAIVTTANPYDNTFNHIRDNGLNFTIASPLAMGAGQIDPNGALDPGLVYDATPQDYVNLLCSMNFTKKQILTITRSNTYTCPKTSPDLNYPSFIALYSQNDNKSTTVVQKFQRTVTNVGDGTATYHATVIAPRGSKVTVSPTTLVFEKKYEKQSYTMSIKYKSDKDGKISFGWLTWIEDDGEHTVRSPIVVSPLVVNHR</sequence>
<reference evidence="15 16" key="1">
    <citation type="journal article" date="2018" name="PLoS Genet.">
        <title>Population sequencing reveals clonal diversity and ancestral inbreeding in the grapevine cultivar Chardonnay.</title>
        <authorList>
            <person name="Roach M.J."/>
            <person name="Johnson D.L."/>
            <person name="Bohlmann J."/>
            <person name="van Vuuren H.J."/>
            <person name="Jones S.J."/>
            <person name="Pretorius I.S."/>
            <person name="Schmidt S.A."/>
            <person name="Borneman A.R."/>
        </authorList>
    </citation>
    <scope>NUCLEOTIDE SEQUENCE [LARGE SCALE GENOMIC DNA]</scope>
    <source>
        <strain evidence="16">cv. Chardonnay</strain>
        <tissue evidence="15">Leaf</tissue>
    </source>
</reference>
<dbReference type="InterPro" id="IPR037045">
    <property type="entry name" value="S8pro/Inhibitor_I9_sf"/>
</dbReference>
<evidence type="ECO:0000256" key="6">
    <source>
        <dbReference type="ARBA" id="ARBA00022801"/>
    </source>
</evidence>
<evidence type="ECO:0000256" key="10">
    <source>
        <dbReference type="PROSITE-ProRule" id="PRU01240"/>
    </source>
</evidence>
<protein>
    <submittedName>
        <fullName evidence="15">Subtilisin-like protease SBT1.9</fullName>
    </submittedName>
</protein>
<dbReference type="Pfam" id="PF17766">
    <property type="entry name" value="fn3_6"/>
    <property type="match status" value="1"/>
</dbReference>
<gene>
    <name evidence="15" type="primary">SBT1.9_7</name>
    <name evidence="15" type="ORF">CK203_081498</name>
</gene>